<organism evidence="2 3">
    <name type="scientific">Mycena belliarum</name>
    <dbReference type="NCBI Taxonomy" id="1033014"/>
    <lineage>
        <taxon>Eukaryota</taxon>
        <taxon>Fungi</taxon>
        <taxon>Dikarya</taxon>
        <taxon>Basidiomycota</taxon>
        <taxon>Agaricomycotina</taxon>
        <taxon>Agaricomycetes</taxon>
        <taxon>Agaricomycetidae</taxon>
        <taxon>Agaricales</taxon>
        <taxon>Marasmiineae</taxon>
        <taxon>Mycenaceae</taxon>
        <taxon>Mycena</taxon>
    </lineage>
</organism>
<protein>
    <recommendedName>
        <fullName evidence="1">F-box domain-containing protein</fullName>
    </recommendedName>
</protein>
<dbReference type="SUPFAM" id="SSF81383">
    <property type="entry name" value="F-box domain"/>
    <property type="match status" value="1"/>
</dbReference>
<dbReference type="EMBL" id="JARJCN010000034">
    <property type="protein sequence ID" value="KAJ7085368.1"/>
    <property type="molecule type" value="Genomic_DNA"/>
</dbReference>
<dbReference type="AlphaFoldDB" id="A0AAD6U5A6"/>
<dbReference type="Proteomes" id="UP001222325">
    <property type="component" value="Unassembled WGS sequence"/>
</dbReference>
<keyword evidence="3" id="KW-1185">Reference proteome</keyword>
<gene>
    <name evidence="2" type="ORF">B0H15DRAFT_373019</name>
</gene>
<reference evidence="2" key="1">
    <citation type="submission" date="2023-03" db="EMBL/GenBank/DDBJ databases">
        <title>Massive genome expansion in bonnet fungi (Mycena s.s.) driven by repeated elements and novel gene families across ecological guilds.</title>
        <authorList>
            <consortium name="Lawrence Berkeley National Laboratory"/>
            <person name="Harder C.B."/>
            <person name="Miyauchi S."/>
            <person name="Viragh M."/>
            <person name="Kuo A."/>
            <person name="Thoen E."/>
            <person name="Andreopoulos B."/>
            <person name="Lu D."/>
            <person name="Skrede I."/>
            <person name="Drula E."/>
            <person name="Henrissat B."/>
            <person name="Morin E."/>
            <person name="Kohler A."/>
            <person name="Barry K."/>
            <person name="LaButti K."/>
            <person name="Morin E."/>
            <person name="Salamov A."/>
            <person name="Lipzen A."/>
            <person name="Mereny Z."/>
            <person name="Hegedus B."/>
            <person name="Baldrian P."/>
            <person name="Stursova M."/>
            <person name="Weitz H."/>
            <person name="Taylor A."/>
            <person name="Grigoriev I.V."/>
            <person name="Nagy L.G."/>
            <person name="Martin F."/>
            <person name="Kauserud H."/>
        </authorList>
    </citation>
    <scope>NUCLEOTIDE SEQUENCE</scope>
    <source>
        <strain evidence="2">CBHHK173m</strain>
    </source>
</reference>
<feature type="domain" description="F-box" evidence="1">
    <location>
        <begin position="97"/>
        <end position="172"/>
    </location>
</feature>
<dbReference type="InterPro" id="IPR036047">
    <property type="entry name" value="F-box-like_dom_sf"/>
</dbReference>
<name>A0AAD6U5A6_9AGAR</name>
<evidence type="ECO:0000259" key="1">
    <source>
        <dbReference type="Pfam" id="PF12937"/>
    </source>
</evidence>
<comment type="caution">
    <text evidence="2">The sequence shown here is derived from an EMBL/GenBank/DDBJ whole genome shotgun (WGS) entry which is preliminary data.</text>
</comment>
<evidence type="ECO:0000313" key="3">
    <source>
        <dbReference type="Proteomes" id="UP001222325"/>
    </source>
</evidence>
<evidence type="ECO:0000313" key="2">
    <source>
        <dbReference type="EMBL" id="KAJ7085368.1"/>
    </source>
</evidence>
<dbReference type="InterPro" id="IPR001810">
    <property type="entry name" value="F-box_dom"/>
</dbReference>
<accession>A0AAD6U5A6</accession>
<sequence>MNSQSQCSSCKAPIFIPSLLPQLTQTARLQARLGSNEPASHLEESHCRAIIASSASELEGYDCEIARLKGSLAKQELDRAAIGDYTDLCRSVISPIRLLPHEILLEIFALHHAEVEAQHESVISGYGRTMEQELEAETRRLAKADLLQLSQVCSRWHTLIIGTPLLWSSFDLNIDWWDGSPDLRLAFLLRSVLERGRETPLEVTARTTAAFSENREALGLLAEHSRRWRKASFIVPCEYLEDIASAQGNVPHLEILGLNWTGFQDNDMASEVTSFFTVAPLLKEVRFSGPAAALSHLPLEQLLRLFYFDVQEEDLDDLFPLIARLTRTRNELHLRLDLWKWRQRPYLLSTTVPEVAPGVWSLVLDVTGECDPEHTKDVLSHIMAHFTLPALFSVQFQSFGYLGIPLPWPHVAFGSLSHRSSFTSHLIRLDLCQVYITEVELIQTLSGLRLLEQLSLWDHRKINGEDTNLVIVSDSLLQRLTWTDEPTCLVPSLGYLYCQTLFQFDDIVFRDFVLSRITPGRNAPGPFRVQFGWYPRQLRALDPAVVAQLEELQSQGEFSFSIGLGDSIDPYEFD</sequence>
<dbReference type="SUPFAM" id="SSF52047">
    <property type="entry name" value="RNI-like"/>
    <property type="match status" value="1"/>
</dbReference>
<dbReference type="Pfam" id="PF12937">
    <property type="entry name" value="F-box-like"/>
    <property type="match status" value="1"/>
</dbReference>
<dbReference type="Gene3D" id="1.20.1280.50">
    <property type="match status" value="1"/>
</dbReference>
<proteinExistence type="predicted"/>